<evidence type="ECO:0000256" key="2">
    <source>
        <dbReference type="ARBA" id="ARBA00024325"/>
    </source>
</evidence>
<keyword evidence="1" id="KW-0749">Sporulation</keyword>
<dbReference type="Gene3D" id="1.20.1260.10">
    <property type="match status" value="1"/>
</dbReference>
<evidence type="ECO:0000313" key="6">
    <source>
        <dbReference type="Proteomes" id="UP000198553"/>
    </source>
</evidence>
<evidence type="ECO:0000256" key="3">
    <source>
        <dbReference type="ARBA" id="ARBA00024344"/>
    </source>
</evidence>
<dbReference type="GO" id="GO:0030435">
    <property type="term" value="P:sporulation resulting in formation of a cellular spore"/>
    <property type="evidence" value="ECO:0007669"/>
    <property type="project" value="UniProtKB-KW"/>
</dbReference>
<dbReference type="InterPro" id="IPR012347">
    <property type="entry name" value="Ferritin-like"/>
</dbReference>
<accession>A0A1H8I7X7</accession>
<evidence type="ECO:0000256" key="1">
    <source>
        <dbReference type="ARBA" id="ARBA00022969"/>
    </source>
</evidence>
<comment type="similarity">
    <text evidence="3">Belongs to the CotF family.</text>
</comment>
<feature type="region of interest" description="Disordered" evidence="4">
    <location>
        <begin position="245"/>
        <end position="290"/>
    </location>
</feature>
<evidence type="ECO:0000313" key="5">
    <source>
        <dbReference type="EMBL" id="SEN64362.1"/>
    </source>
</evidence>
<evidence type="ECO:0000256" key="4">
    <source>
        <dbReference type="SAM" id="MobiDB-lite"/>
    </source>
</evidence>
<keyword evidence="5" id="KW-0946">Virion</keyword>
<feature type="compositionally biased region" description="Polar residues" evidence="4">
    <location>
        <begin position="280"/>
        <end position="290"/>
    </location>
</feature>
<sequence length="290" mass="32299">MPFGAHETMEVHEILAEKINMISHFNIYAMQTKNPELKDMIMRHQQEEMKTYDAIVAYTHDYNQFSPIPPNTSVMNVKPDQIQYGLNNPSMLAPETNAVMNDYEVASAMLIAHKNAATNGVKATLEIADPNLRQMLMNGAVNCMNQAYEVFLFMNQQGLYQIPQIKDHTAKTYLHSYQPVGESLKAHFPVQPGQNLGQDNPMMAYMNQANAHSGQTHQQYTGGQGQMGAPVQRTMPMGGMAGRGSIGQQSNMGQTGQAMRPMGQMGNGNMNGGYQANMQSYRGNQQQYNH</sequence>
<keyword evidence="6" id="KW-1185">Reference proteome</keyword>
<dbReference type="RefSeq" id="WP_090749278.1">
    <property type="nucleotide sequence ID" value="NZ_FOBW01000016.1"/>
</dbReference>
<keyword evidence="5" id="KW-0167">Capsid protein</keyword>
<reference evidence="6" key="1">
    <citation type="submission" date="2016-10" db="EMBL/GenBank/DDBJ databases">
        <authorList>
            <person name="Varghese N."/>
            <person name="Submissions S."/>
        </authorList>
    </citation>
    <scope>NUCLEOTIDE SEQUENCE [LARGE SCALE GENOMIC DNA]</scope>
    <source>
        <strain evidence="6">B48,IBRC-M 10115,DSM 25386,CECT 8001</strain>
    </source>
</reference>
<dbReference type="PANTHER" id="PTHR39183:SF1">
    <property type="entry name" value="SPORE COAT PROTEIN F-LIKE PROTEIN YHCQ"/>
    <property type="match status" value="1"/>
</dbReference>
<dbReference type="AlphaFoldDB" id="A0A1H8I7X7"/>
<dbReference type="STRING" id="930146.SAMN05192533_11683"/>
<dbReference type="PANTHER" id="PTHR39183">
    <property type="entry name" value="SPORE COAT PROTEIN F-LIKE PROTEIN YHCQ"/>
    <property type="match status" value="1"/>
</dbReference>
<dbReference type="Pfam" id="PF07875">
    <property type="entry name" value="Coat_F"/>
    <property type="match status" value="1"/>
</dbReference>
<gene>
    <name evidence="5" type="ORF">SAMN05192533_11683</name>
</gene>
<dbReference type="OrthoDB" id="2374504at2"/>
<proteinExistence type="inferred from homology"/>
<dbReference type="InterPro" id="IPR012851">
    <property type="entry name" value="Spore_coat_CotF-like"/>
</dbReference>
<organism evidence="5 6">
    <name type="scientific">Mesobacillus persicus</name>
    <dbReference type="NCBI Taxonomy" id="930146"/>
    <lineage>
        <taxon>Bacteria</taxon>
        <taxon>Bacillati</taxon>
        <taxon>Bacillota</taxon>
        <taxon>Bacilli</taxon>
        <taxon>Bacillales</taxon>
        <taxon>Bacillaceae</taxon>
        <taxon>Mesobacillus</taxon>
    </lineage>
</organism>
<comment type="subcellular location">
    <subcellularLocation>
        <location evidence="2">Spore coat</location>
    </subcellularLocation>
</comment>
<protein>
    <submittedName>
        <fullName evidence="5">Spore coat protein CotF</fullName>
    </submittedName>
</protein>
<name>A0A1H8I7X7_9BACI</name>
<dbReference type="Proteomes" id="UP000198553">
    <property type="component" value="Unassembled WGS sequence"/>
</dbReference>
<feature type="compositionally biased region" description="Polar residues" evidence="4">
    <location>
        <begin position="246"/>
        <end position="257"/>
    </location>
</feature>
<dbReference type="EMBL" id="FOBW01000016">
    <property type="protein sequence ID" value="SEN64362.1"/>
    <property type="molecule type" value="Genomic_DNA"/>
</dbReference>